<dbReference type="RefSeq" id="WP_200085835.1">
    <property type="nucleotide sequence ID" value="NZ_CP054706.1"/>
</dbReference>
<accession>A0A7T7CGN8</accession>
<evidence type="ECO:0000313" key="5">
    <source>
        <dbReference type="Proteomes" id="UP000595349"/>
    </source>
</evidence>
<sequence length="576" mass="62092">MEVNHSNIRNRKNRKKIAKRVSGLSLATTLAVGTALFSSQHDVGHAQSENIMDSDEALTEFHSNYNDEYDYTVHSLHNSGTGNIDYDDIDALTYIVQVPDELSHLLEDGSADRLTDPSDTLSFMVTGNVIEGDGEETTINRSEHQPGNFVDINPDTNTVAFDFYSFFEDNDLEPTESDAYQSYGFETPFTVDSENAIPIGEYEFETALVTGGNVDLDSVSGTETVTLSVDEGPEPEDPDDGTEDPVPEPEIDLLGEDPMEIDVGTDFEDVDPGVEATDEEDGDLTDAIDVDTSELDTSEPGEYTVTYSVENSGGESASVERDVIVIVIEDEDEDGEWVFDATGQIVTGVPGLEASEFVMNFGFDASNFTSEDVDSVNIEFDVPSDITVHEPDEYIEGEIPESLEDFFEEEGIEGFESLDIEWDGNTATIDLDTMASDEGYHGFFNGFGESNQALEELGDVTVTLFGDDDEEITQIDVPFEIVEFDGDVDEPVTPGNGGTENGDSADGEDGTGNGGSTDESDDTSGDSERTDDESADEVGGALPDTASNNPLMALIGLGIAALGAASIFVRKKLLTA</sequence>
<feature type="domain" description="Pesticidal crystal protein Cry22Aa Ig-like" evidence="3">
    <location>
        <begin position="251"/>
        <end position="325"/>
    </location>
</feature>
<feature type="region of interest" description="Disordered" evidence="1">
    <location>
        <begin position="486"/>
        <end position="547"/>
    </location>
</feature>
<dbReference type="EMBL" id="CP054706">
    <property type="protein sequence ID" value="QQK81408.1"/>
    <property type="molecule type" value="Genomic_DNA"/>
</dbReference>
<proteinExistence type="predicted"/>
<evidence type="ECO:0000256" key="2">
    <source>
        <dbReference type="SAM" id="Phobius"/>
    </source>
</evidence>
<dbReference type="Gene3D" id="2.60.40.10">
    <property type="entry name" value="Immunoglobulins"/>
    <property type="match status" value="1"/>
</dbReference>
<reference evidence="4 5" key="1">
    <citation type="submission" date="2020-06" db="EMBL/GenBank/DDBJ databases">
        <title>Genomic analysis of Salicibibacter sp. NKC21-4.</title>
        <authorList>
            <person name="Oh Y.J."/>
        </authorList>
    </citation>
    <scope>NUCLEOTIDE SEQUENCE [LARGE SCALE GENOMIC DNA]</scope>
    <source>
        <strain evidence="4 5">NKC21-4</strain>
    </source>
</reference>
<dbReference type="KEGG" id="scib:HUG20_16820"/>
<evidence type="ECO:0000313" key="4">
    <source>
        <dbReference type="EMBL" id="QQK81408.1"/>
    </source>
</evidence>
<evidence type="ECO:0000259" key="3">
    <source>
        <dbReference type="Pfam" id="PF16403"/>
    </source>
</evidence>
<dbReference type="InterPro" id="IPR013783">
    <property type="entry name" value="Ig-like_fold"/>
</dbReference>
<name>A0A7T7CGN8_9BACI</name>
<dbReference type="AlphaFoldDB" id="A0A7T7CGN8"/>
<feature type="transmembrane region" description="Helical" evidence="2">
    <location>
        <begin position="551"/>
        <end position="569"/>
    </location>
</feature>
<feature type="compositionally biased region" description="Acidic residues" evidence="1">
    <location>
        <begin position="231"/>
        <end position="251"/>
    </location>
</feature>
<feature type="compositionally biased region" description="Acidic residues" evidence="1">
    <location>
        <begin position="518"/>
        <end position="536"/>
    </location>
</feature>
<evidence type="ECO:0000256" key="1">
    <source>
        <dbReference type="SAM" id="MobiDB-lite"/>
    </source>
</evidence>
<keyword evidence="2" id="KW-0812">Transmembrane</keyword>
<gene>
    <name evidence="4" type="ORF">HUG20_16820</name>
</gene>
<organism evidence="4 5">
    <name type="scientific">Salicibibacter cibi</name>
    <dbReference type="NCBI Taxonomy" id="2743001"/>
    <lineage>
        <taxon>Bacteria</taxon>
        <taxon>Bacillati</taxon>
        <taxon>Bacillota</taxon>
        <taxon>Bacilli</taxon>
        <taxon>Bacillales</taxon>
        <taxon>Bacillaceae</taxon>
        <taxon>Salicibibacter</taxon>
    </lineage>
</organism>
<keyword evidence="2" id="KW-0472">Membrane</keyword>
<protein>
    <submittedName>
        <fullName evidence="4">DUF5011 domain-containing protein</fullName>
    </submittedName>
</protein>
<dbReference type="NCBIfam" id="TIGR01167">
    <property type="entry name" value="LPXTG_anchor"/>
    <property type="match status" value="1"/>
</dbReference>
<dbReference type="InterPro" id="IPR032179">
    <property type="entry name" value="Cry22Aa_Ig-like"/>
</dbReference>
<dbReference type="Pfam" id="PF16403">
    <property type="entry name" value="Bact_surface_Ig-like"/>
    <property type="match status" value="1"/>
</dbReference>
<dbReference type="Proteomes" id="UP000595349">
    <property type="component" value="Chromosome"/>
</dbReference>
<keyword evidence="2" id="KW-1133">Transmembrane helix</keyword>
<keyword evidence="5" id="KW-1185">Reference proteome</keyword>
<feature type="region of interest" description="Disordered" evidence="1">
    <location>
        <begin position="223"/>
        <end position="251"/>
    </location>
</feature>